<dbReference type="InterPro" id="IPR029062">
    <property type="entry name" value="Class_I_gatase-like"/>
</dbReference>
<dbReference type="EMBL" id="JAFNJU010000001">
    <property type="protein sequence ID" value="MBO1263487.1"/>
    <property type="molecule type" value="Genomic_DNA"/>
</dbReference>
<dbReference type="InterPro" id="IPR004459">
    <property type="entry name" value="CobQ_synth"/>
</dbReference>
<dbReference type="Pfam" id="PF07685">
    <property type="entry name" value="GATase_3"/>
    <property type="match status" value="1"/>
</dbReference>
<feature type="domain" description="CobB/CobQ-like glutamine amidotransferase" evidence="6">
    <location>
        <begin position="247"/>
        <end position="437"/>
    </location>
</feature>
<protein>
    <recommendedName>
        <fullName evidence="4">Cobyric acid synthase</fullName>
    </recommendedName>
</protein>
<accession>A0A939KEJ4</accession>
<dbReference type="NCBIfam" id="TIGR00313">
    <property type="entry name" value="cobQ"/>
    <property type="match status" value="1"/>
</dbReference>
<comment type="caution">
    <text evidence="7">The sequence shown here is derived from an EMBL/GenBank/DDBJ whole genome shotgun (WGS) entry which is preliminary data.</text>
</comment>
<comment type="pathway">
    <text evidence="1 4">Cofactor biosynthesis; adenosylcobalamin biosynthesis.</text>
</comment>
<evidence type="ECO:0000259" key="6">
    <source>
        <dbReference type="Pfam" id="PF07685"/>
    </source>
</evidence>
<dbReference type="Pfam" id="PF01656">
    <property type="entry name" value="CbiA"/>
    <property type="match status" value="1"/>
</dbReference>
<dbReference type="SUPFAM" id="SSF52317">
    <property type="entry name" value="Class I glutamine amidotransferase-like"/>
    <property type="match status" value="1"/>
</dbReference>
<dbReference type="SUPFAM" id="SSF52540">
    <property type="entry name" value="P-loop containing nucleoside triphosphate hydrolases"/>
    <property type="match status" value="1"/>
</dbReference>
<dbReference type="InterPro" id="IPR033949">
    <property type="entry name" value="CobQ_GATase1"/>
</dbReference>
<evidence type="ECO:0000256" key="3">
    <source>
        <dbReference type="ARBA" id="ARBA00022962"/>
    </source>
</evidence>
<dbReference type="Gene3D" id="3.40.50.300">
    <property type="entry name" value="P-loop containing nucleotide triphosphate hydrolases"/>
    <property type="match status" value="1"/>
</dbReference>
<feature type="active site" evidence="4">
    <location>
        <position position="431"/>
    </location>
</feature>
<dbReference type="GO" id="GO:0009236">
    <property type="term" value="P:cobalamin biosynthetic process"/>
    <property type="evidence" value="ECO:0007669"/>
    <property type="project" value="UniProtKB-UniRule"/>
</dbReference>
<gene>
    <name evidence="4" type="primary">cobQ</name>
    <name evidence="7" type="ORF">J3A84_00340</name>
</gene>
<evidence type="ECO:0000256" key="2">
    <source>
        <dbReference type="ARBA" id="ARBA00022573"/>
    </source>
</evidence>
<dbReference type="PANTHER" id="PTHR21343:SF1">
    <property type="entry name" value="COBYRIC ACID SYNTHASE"/>
    <property type="match status" value="1"/>
</dbReference>
<sequence>MVQGTSSSVGKSVLAAALCRIFTQDGYSVSPFKSQNMSLNSHVTTEGHEMGRAQVLQAQASRKAPHVSMNPILLKPTTDQKSQVIVMGKAVKNMKASDYFRYKHELKDLIVSAYGDLSERSDIMVIEGAGSPAEINLRADDIVNMGFAEMVDAPVILVADIDRGGVFASIYGTVMLLEEAERNRIKGVIINKFRGDPSLLTSGIEELERLIRIPVLGVIPFFSLDLDEEDSAMDLMHFRKDEDPKLDIAVIRVPHLSNFTDFQPLSALKEVSLRFVGLHEEIGHPDLIILPGTKSTMEDLQKMKESGMDERVLRSQKAGTPIMGICGGYQMLGERICDSYGVETDRLETEGLGLLRMETRFEEEKKTFLVEGISPFGEAKISGYEIHMGESRHKVKYSPLLTLTKRSNEEVHPLEEGVMDREQGIFGTYVHGIFENAGFTRSLLDYLCTRKGISPLEETITDYWDHREKELDKLAQIVREHTDMEKIYAILAEN</sequence>
<comment type="similarity">
    <text evidence="4">Belongs to the CobB/CobQ family. CobQ subfamily.</text>
</comment>
<proteinExistence type="inferred from homology"/>
<evidence type="ECO:0000256" key="1">
    <source>
        <dbReference type="ARBA" id="ARBA00004953"/>
    </source>
</evidence>
<dbReference type="Gene3D" id="3.40.50.880">
    <property type="match status" value="1"/>
</dbReference>
<name>A0A939KEJ4_9CLOT</name>
<reference evidence="7" key="1">
    <citation type="submission" date="2021-03" db="EMBL/GenBank/DDBJ databases">
        <title>Proteiniclasticum marinus sp. nov., isolated from tidal flat sediment.</title>
        <authorList>
            <person name="Namirimu T."/>
            <person name="Yang J.-A."/>
            <person name="Yang S.-H."/>
            <person name="Kim Y.-J."/>
            <person name="Kwon K.K."/>
        </authorList>
    </citation>
    <scope>NUCLEOTIDE SEQUENCE</scope>
    <source>
        <strain evidence="7">SCR006</strain>
    </source>
</reference>
<comment type="function">
    <text evidence="4">Catalyzes amidations at positions B, D, E, and G on adenosylcobyrinic A,C-diamide. NH(2) groups are provided by glutamine, and one molecule of ATP is hydrogenolyzed for each amidation.</text>
</comment>
<dbReference type="HAMAP" id="MF_00028">
    <property type="entry name" value="CobQ"/>
    <property type="match status" value="1"/>
</dbReference>
<feature type="active site" description="Nucleophile" evidence="4">
    <location>
        <position position="326"/>
    </location>
</feature>
<dbReference type="InterPro" id="IPR047045">
    <property type="entry name" value="CobQ_N"/>
</dbReference>
<evidence type="ECO:0000313" key="8">
    <source>
        <dbReference type="Proteomes" id="UP000664218"/>
    </source>
</evidence>
<keyword evidence="2 4" id="KW-0169">Cobalamin biosynthesis</keyword>
<keyword evidence="3 4" id="KW-0315">Glutamine amidotransferase</keyword>
<evidence type="ECO:0000259" key="5">
    <source>
        <dbReference type="Pfam" id="PF01656"/>
    </source>
</evidence>
<dbReference type="CDD" id="cd01750">
    <property type="entry name" value="GATase1_CobQ"/>
    <property type="match status" value="1"/>
</dbReference>
<organism evidence="7 8">
    <name type="scientific">Proteiniclasticum aestuarii</name>
    <dbReference type="NCBI Taxonomy" id="2817862"/>
    <lineage>
        <taxon>Bacteria</taxon>
        <taxon>Bacillati</taxon>
        <taxon>Bacillota</taxon>
        <taxon>Clostridia</taxon>
        <taxon>Eubacteriales</taxon>
        <taxon>Clostridiaceae</taxon>
        <taxon>Proteiniclasticum</taxon>
    </lineage>
</organism>
<dbReference type="PROSITE" id="PS51273">
    <property type="entry name" value="GATASE_TYPE_1"/>
    <property type="match status" value="1"/>
</dbReference>
<dbReference type="PROSITE" id="PS51274">
    <property type="entry name" value="GATASE_COBBQ"/>
    <property type="match status" value="1"/>
</dbReference>
<dbReference type="GO" id="GO:0003824">
    <property type="term" value="F:catalytic activity"/>
    <property type="evidence" value="ECO:0007669"/>
    <property type="project" value="InterPro"/>
</dbReference>
<dbReference type="InterPro" id="IPR002586">
    <property type="entry name" value="CobQ/CobB/MinD/ParA_Nub-bd_dom"/>
</dbReference>
<feature type="domain" description="CobQ/CobB/MinD/ParA nucleotide binding" evidence="5">
    <location>
        <begin position="1"/>
        <end position="221"/>
    </location>
</feature>
<dbReference type="GO" id="GO:0015420">
    <property type="term" value="F:ABC-type vitamin B12 transporter activity"/>
    <property type="evidence" value="ECO:0007669"/>
    <property type="project" value="UniProtKB-UniRule"/>
</dbReference>
<dbReference type="CDD" id="cd05389">
    <property type="entry name" value="CobQ_N"/>
    <property type="match status" value="1"/>
</dbReference>
<dbReference type="Proteomes" id="UP000664218">
    <property type="component" value="Unassembled WGS sequence"/>
</dbReference>
<dbReference type="AlphaFoldDB" id="A0A939KEJ4"/>
<evidence type="ECO:0000313" key="7">
    <source>
        <dbReference type="EMBL" id="MBO1263487.1"/>
    </source>
</evidence>
<dbReference type="InterPro" id="IPR027417">
    <property type="entry name" value="P-loop_NTPase"/>
</dbReference>
<dbReference type="InterPro" id="IPR011698">
    <property type="entry name" value="GATase_3"/>
</dbReference>
<keyword evidence="8" id="KW-1185">Reference proteome</keyword>
<evidence type="ECO:0000256" key="4">
    <source>
        <dbReference type="HAMAP-Rule" id="MF_00028"/>
    </source>
</evidence>
<dbReference type="NCBIfam" id="NF001989">
    <property type="entry name" value="PRK00784.1"/>
    <property type="match status" value="1"/>
</dbReference>
<dbReference type="PANTHER" id="PTHR21343">
    <property type="entry name" value="DETHIOBIOTIN SYNTHETASE"/>
    <property type="match status" value="1"/>
</dbReference>